<dbReference type="PROSITE" id="PS01095">
    <property type="entry name" value="GH18_1"/>
    <property type="match status" value="1"/>
</dbReference>
<dbReference type="InterPro" id="IPR001579">
    <property type="entry name" value="Glyco_hydro_18_chit_AS"/>
</dbReference>
<accession>K1QWC7</accession>
<dbReference type="AlphaFoldDB" id="K1QWC7"/>
<proteinExistence type="inferred from homology"/>
<dbReference type="InterPro" id="IPR017853">
    <property type="entry name" value="GH"/>
</dbReference>
<dbReference type="GO" id="GO:0005975">
    <property type="term" value="P:carbohydrate metabolic process"/>
    <property type="evidence" value="ECO:0007669"/>
    <property type="project" value="InterPro"/>
</dbReference>
<dbReference type="GO" id="GO:0004568">
    <property type="term" value="F:chitinase activity"/>
    <property type="evidence" value="ECO:0007669"/>
    <property type="project" value="UniProtKB-ARBA"/>
</dbReference>
<name>K1QWC7_MAGGI</name>
<dbReference type="HOGENOM" id="CLU_149714_0_0_1"/>
<dbReference type="InterPro" id="IPR001223">
    <property type="entry name" value="Glyco_hydro18_cat"/>
</dbReference>
<evidence type="ECO:0000313" key="3">
    <source>
        <dbReference type="EMBL" id="EKC41172.1"/>
    </source>
</evidence>
<dbReference type="GO" id="GO:0006032">
    <property type="term" value="P:chitin catabolic process"/>
    <property type="evidence" value="ECO:0007669"/>
    <property type="project" value="UniProtKB-ARBA"/>
</dbReference>
<dbReference type="InterPro" id="IPR011583">
    <property type="entry name" value="Chitinase_II/V-like_cat"/>
</dbReference>
<dbReference type="SUPFAM" id="SSF51445">
    <property type="entry name" value="(Trans)glycosidases"/>
    <property type="match status" value="1"/>
</dbReference>
<organism evidence="3">
    <name type="scientific">Magallana gigas</name>
    <name type="common">Pacific oyster</name>
    <name type="synonym">Crassostrea gigas</name>
    <dbReference type="NCBI Taxonomy" id="29159"/>
    <lineage>
        <taxon>Eukaryota</taxon>
        <taxon>Metazoa</taxon>
        <taxon>Spiralia</taxon>
        <taxon>Lophotrochozoa</taxon>
        <taxon>Mollusca</taxon>
        <taxon>Bivalvia</taxon>
        <taxon>Autobranchia</taxon>
        <taxon>Pteriomorphia</taxon>
        <taxon>Ostreida</taxon>
        <taxon>Ostreoidea</taxon>
        <taxon>Ostreidae</taxon>
        <taxon>Magallana</taxon>
    </lineage>
</organism>
<dbReference type="InterPro" id="IPR050314">
    <property type="entry name" value="Glycosyl_Hydrlase_18"/>
</dbReference>
<dbReference type="GO" id="GO:0005576">
    <property type="term" value="C:extracellular region"/>
    <property type="evidence" value="ECO:0007669"/>
    <property type="project" value="TreeGrafter"/>
</dbReference>
<dbReference type="InParanoid" id="K1QWC7"/>
<keyword evidence="1" id="KW-0378">Hydrolase</keyword>
<protein>
    <submittedName>
        <fullName evidence="3">Acidic mammalian chitinase</fullName>
    </submittedName>
</protein>
<dbReference type="GO" id="GO:0008061">
    <property type="term" value="F:chitin binding"/>
    <property type="evidence" value="ECO:0007669"/>
    <property type="project" value="InterPro"/>
</dbReference>
<evidence type="ECO:0000256" key="2">
    <source>
        <dbReference type="RuleBase" id="RU004453"/>
    </source>
</evidence>
<dbReference type="EMBL" id="JH823249">
    <property type="protein sequence ID" value="EKC41172.1"/>
    <property type="molecule type" value="Genomic_DNA"/>
</dbReference>
<reference evidence="3" key="1">
    <citation type="journal article" date="2012" name="Nature">
        <title>The oyster genome reveals stress adaptation and complexity of shell formation.</title>
        <authorList>
            <person name="Zhang G."/>
            <person name="Fang X."/>
            <person name="Guo X."/>
            <person name="Li L."/>
            <person name="Luo R."/>
            <person name="Xu F."/>
            <person name="Yang P."/>
            <person name="Zhang L."/>
            <person name="Wang X."/>
            <person name="Qi H."/>
            <person name="Xiong Z."/>
            <person name="Que H."/>
            <person name="Xie Y."/>
            <person name="Holland P.W."/>
            <person name="Paps J."/>
            <person name="Zhu Y."/>
            <person name="Wu F."/>
            <person name="Chen Y."/>
            <person name="Wang J."/>
            <person name="Peng C."/>
            <person name="Meng J."/>
            <person name="Yang L."/>
            <person name="Liu J."/>
            <person name="Wen B."/>
            <person name="Zhang N."/>
            <person name="Huang Z."/>
            <person name="Zhu Q."/>
            <person name="Feng Y."/>
            <person name="Mount A."/>
            <person name="Hedgecock D."/>
            <person name="Xu Z."/>
            <person name="Liu Y."/>
            <person name="Domazet-Loso T."/>
            <person name="Du Y."/>
            <person name="Sun X."/>
            <person name="Zhang S."/>
            <person name="Liu B."/>
            <person name="Cheng P."/>
            <person name="Jiang X."/>
            <person name="Li J."/>
            <person name="Fan D."/>
            <person name="Wang W."/>
            <person name="Fu W."/>
            <person name="Wang T."/>
            <person name="Wang B."/>
            <person name="Zhang J."/>
            <person name="Peng Z."/>
            <person name="Li Y."/>
            <person name="Li N."/>
            <person name="Wang J."/>
            <person name="Chen M."/>
            <person name="He Y."/>
            <person name="Tan F."/>
            <person name="Song X."/>
            <person name="Zheng Q."/>
            <person name="Huang R."/>
            <person name="Yang H."/>
            <person name="Du X."/>
            <person name="Chen L."/>
            <person name="Yang M."/>
            <person name="Gaffney P.M."/>
            <person name="Wang S."/>
            <person name="Luo L."/>
            <person name="She Z."/>
            <person name="Ming Y."/>
            <person name="Huang W."/>
            <person name="Zhang S."/>
            <person name="Huang B."/>
            <person name="Zhang Y."/>
            <person name="Qu T."/>
            <person name="Ni P."/>
            <person name="Miao G."/>
            <person name="Wang J."/>
            <person name="Wang Q."/>
            <person name="Steinberg C.E."/>
            <person name="Wang H."/>
            <person name="Li N."/>
            <person name="Qian L."/>
            <person name="Zhang G."/>
            <person name="Li Y."/>
            <person name="Yang H."/>
            <person name="Liu X."/>
            <person name="Wang J."/>
            <person name="Yin Y."/>
            <person name="Wang J."/>
        </authorList>
    </citation>
    <scope>NUCLEOTIDE SEQUENCE [LARGE SCALE GENOMIC DNA]</scope>
    <source>
        <strain evidence="3">05x7-T-G4-1.051#20</strain>
    </source>
</reference>
<gene>
    <name evidence="3" type="ORF">CGI_10026762</name>
</gene>
<dbReference type="PANTHER" id="PTHR11177:SF317">
    <property type="entry name" value="CHITINASE 12-RELATED"/>
    <property type="match status" value="1"/>
</dbReference>
<dbReference type="PROSITE" id="PS51910">
    <property type="entry name" value="GH18_2"/>
    <property type="match status" value="1"/>
</dbReference>
<keyword evidence="1" id="KW-0326">Glycosidase</keyword>
<sequence length="143" mass="15951">MNGNRLAPFEWNDKSTPWMKGMYERFQSLKQQNPSLKTLLAVGGWNMGSAPFTRMVATDASRREFATTSVQFLQKHGFDGLDMDWEYPANRGSPPQDKQNFVELLKVLRSTLAGQGLMLSAAVPPGKTNIDTGYDVPAMSQYA</sequence>
<dbReference type="PANTHER" id="PTHR11177">
    <property type="entry name" value="CHITINASE"/>
    <property type="match status" value="1"/>
</dbReference>
<dbReference type="SMART" id="SM00636">
    <property type="entry name" value="Glyco_18"/>
    <property type="match status" value="1"/>
</dbReference>
<evidence type="ECO:0000256" key="1">
    <source>
        <dbReference type="RuleBase" id="RU000489"/>
    </source>
</evidence>
<dbReference type="Pfam" id="PF00704">
    <property type="entry name" value="Glyco_hydro_18"/>
    <property type="match status" value="1"/>
</dbReference>
<dbReference type="Gene3D" id="3.20.20.80">
    <property type="entry name" value="Glycosidases"/>
    <property type="match status" value="1"/>
</dbReference>
<comment type="similarity">
    <text evidence="2">Belongs to the glycosyl hydrolase 18 family.</text>
</comment>